<name>A0A2W2B401_9BACT</name>
<dbReference type="EMBL" id="QKTW01000027">
    <property type="protein sequence ID" value="PZF70969.1"/>
    <property type="molecule type" value="Genomic_DNA"/>
</dbReference>
<organism evidence="1 2">
    <name type="scientific">Taibaiella soli</name>
    <dbReference type="NCBI Taxonomy" id="1649169"/>
    <lineage>
        <taxon>Bacteria</taxon>
        <taxon>Pseudomonadati</taxon>
        <taxon>Bacteroidota</taxon>
        <taxon>Chitinophagia</taxon>
        <taxon>Chitinophagales</taxon>
        <taxon>Chitinophagaceae</taxon>
        <taxon>Taibaiella</taxon>
    </lineage>
</organism>
<gene>
    <name evidence="1" type="ORF">DN068_19860</name>
</gene>
<dbReference type="OrthoDB" id="749061at2"/>
<evidence type="ECO:0000313" key="2">
    <source>
        <dbReference type="Proteomes" id="UP000248745"/>
    </source>
</evidence>
<dbReference type="AlphaFoldDB" id="A0A2W2B401"/>
<proteinExistence type="predicted"/>
<accession>A0A2W2B401</accession>
<reference evidence="1 2" key="1">
    <citation type="submission" date="2018-06" db="EMBL/GenBank/DDBJ databases">
        <title>Mucibacter soli gen. nov., sp. nov., a new member of the family Chitinophagaceae producing mucin.</title>
        <authorList>
            <person name="Kim M.-K."/>
            <person name="Park S."/>
            <person name="Kim T.-S."/>
            <person name="Joung Y."/>
            <person name="Han J.-H."/>
            <person name="Kim S.B."/>
        </authorList>
    </citation>
    <scope>NUCLEOTIDE SEQUENCE [LARGE SCALE GENOMIC DNA]</scope>
    <source>
        <strain evidence="1 2">R1-15</strain>
    </source>
</reference>
<dbReference type="Proteomes" id="UP000248745">
    <property type="component" value="Unassembled WGS sequence"/>
</dbReference>
<evidence type="ECO:0000313" key="1">
    <source>
        <dbReference type="EMBL" id="PZF70969.1"/>
    </source>
</evidence>
<dbReference type="RefSeq" id="WP_111000703.1">
    <property type="nucleotide sequence ID" value="NZ_QKTW01000027.1"/>
</dbReference>
<sequence length="244" mass="26740">MTSVNSETGHYKNVANFKGLIHFCESLKSAYQPSRADMTIEKLNEYYNTATAVMDQVATAEIQLSQAVQNRQSLFEDTKKLAVKASVTLQVVNPLSVAIKTAKHYIAKIRGKRLGTVASASDANETTEAPKARSAAQTSFDAIITHFDKLIAVIATEPGYAPNETEITVIGLQARLSLLKDVNDDAVRAAAKLKLLISQRDQILYKPDSGLTALARSVKQYIKVLYGAKSNELKAANVYSFRKR</sequence>
<protein>
    <submittedName>
        <fullName evidence="1">Uncharacterized protein</fullName>
    </submittedName>
</protein>
<comment type="caution">
    <text evidence="1">The sequence shown here is derived from an EMBL/GenBank/DDBJ whole genome shotgun (WGS) entry which is preliminary data.</text>
</comment>
<keyword evidence="2" id="KW-1185">Reference proteome</keyword>